<name>A0A3N9W735_9ACTN</name>
<proteinExistence type="predicted"/>
<dbReference type="InterPro" id="IPR050879">
    <property type="entry name" value="Acyltransferase_3"/>
</dbReference>
<evidence type="ECO:0000259" key="2">
    <source>
        <dbReference type="Pfam" id="PF01757"/>
    </source>
</evidence>
<dbReference type="Pfam" id="PF01757">
    <property type="entry name" value="Acyl_transf_3"/>
    <property type="match status" value="1"/>
</dbReference>
<evidence type="ECO:0000256" key="1">
    <source>
        <dbReference type="SAM" id="Phobius"/>
    </source>
</evidence>
<feature type="transmembrane region" description="Helical" evidence="1">
    <location>
        <begin position="181"/>
        <end position="201"/>
    </location>
</feature>
<feature type="transmembrane region" description="Helical" evidence="1">
    <location>
        <begin position="44"/>
        <end position="65"/>
    </location>
</feature>
<dbReference type="InterPro" id="IPR002656">
    <property type="entry name" value="Acyl_transf_3_dom"/>
</dbReference>
<protein>
    <submittedName>
        <fullName evidence="4">Acyltransferase</fullName>
    </submittedName>
</protein>
<feature type="transmembrane region" description="Helical" evidence="1">
    <location>
        <begin position="372"/>
        <end position="391"/>
    </location>
</feature>
<organism evidence="4 5">
    <name type="scientific">Micromonospora inaquosa</name>
    <dbReference type="NCBI Taxonomy" id="2203716"/>
    <lineage>
        <taxon>Bacteria</taxon>
        <taxon>Bacillati</taxon>
        <taxon>Actinomycetota</taxon>
        <taxon>Actinomycetes</taxon>
        <taxon>Micromonosporales</taxon>
        <taxon>Micromonosporaceae</taxon>
        <taxon>Micromonospora</taxon>
    </lineage>
</organism>
<dbReference type="AlphaFoldDB" id="A0A3N9W735"/>
<dbReference type="PANTHER" id="PTHR23028">
    <property type="entry name" value="ACETYLTRANSFERASE"/>
    <property type="match status" value="1"/>
</dbReference>
<feature type="transmembrane region" description="Helical" evidence="1">
    <location>
        <begin position="271"/>
        <end position="297"/>
    </location>
</feature>
<dbReference type="EMBL" id="QGSZ01000337">
    <property type="protein sequence ID" value="RQW96681.1"/>
    <property type="molecule type" value="Genomic_DNA"/>
</dbReference>
<feature type="transmembrane region" description="Helical" evidence="1">
    <location>
        <begin position="309"/>
        <end position="326"/>
    </location>
</feature>
<feature type="transmembrane region" description="Helical" evidence="1">
    <location>
        <begin position="157"/>
        <end position="174"/>
    </location>
</feature>
<feature type="domain" description="SGNH" evidence="3">
    <location>
        <begin position="464"/>
        <end position="696"/>
    </location>
</feature>
<dbReference type="GO" id="GO:0016020">
    <property type="term" value="C:membrane"/>
    <property type="evidence" value="ECO:0007669"/>
    <property type="project" value="TreeGrafter"/>
</dbReference>
<feature type="transmembrane region" description="Helical" evidence="1">
    <location>
        <begin position="332"/>
        <end position="352"/>
    </location>
</feature>
<dbReference type="GO" id="GO:0016747">
    <property type="term" value="F:acyltransferase activity, transferring groups other than amino-acyl groups"/>
    <property type="evidence" value="ECO:0007669"/>
    <property type="project" value="InterPro"/>
</dbReference>
<keyword evidence="5" id="KW-1185">Reference proteome</keyword>
<dbReference type="PANTHER" id="PTHR23028:SF53">
    <property type="entry name" value="ACYL_TRANSF_3 DOMAIN-CONTAINING PROTEIN"/>
    <property type="match status" value="1"/>
</dbReference>
<accession>A0A3N9W735</accession>
<dbReference type="Proteomes" id="UP000282312">
    <property type="component" value="Unassembled WGS sequence"/>
</dbReference>
<dbReference type="GO" id="GO:0009103">
    <property type="term" value="P:lipopolysaccharide biosynthetic process"/>
    <property type="evidence" value="ECO:0007669"/>
    <property type="project" value="TreeGrafter"/>
</dbReference>
<feature type="transmembrane region" description="Helical" evidence="1">
    <location>
        <begin position="207"/>
        <end position="230"/>
    </location>
</feature>
<comment type="caution">
    <text evidence="4">The sequence shown here is derived from an EMBL/GenBank/DDBJ whole genome shotgun (WGS) entry which is preliminary data.</text>
</comment>
<dbReference type="Pfam" id="PF19040">
    <property type="entry name" value="SGNH"/>
    <property type="match status" value="1"/>
</dbReference>
<evidence type="ECO:0000313" key="5">
    <source>
        <dbReference type="Proteomes" id="UP000282312"/>
    </source>
</evidence>
<keyword evidence="1" id="KW-0472">Membrane</keyword>
<feature type="transmembrane region" description="Helical" evidence="1">
    <location>
        <begin position="21"/>
        <end position="38"/>
    </location>
</feature>
<sequence>MTQTAVRPEASPRAGFRGDVEGLRALAVILVLVGHAGQQLVPGGFVGVDVFFVISGYLITGLLVAEVNRTGRLSLVGFYARRAKRLLPAAVVVLLASLLLTFAFLPRTRWSATGWDVVFSGLYAMNWRLADQSVDYLAANRAPSILQHFWSLGVEEQFYLVWPLLLAAAVWFGRRRYARTGYLFFALTLVAVPSFAWSVWLTDDNPARAYFVTTTRMWELALGGFLALLAGHLQRLPRLLAAALGWCGLAAIVASAALLSEASAFPGYVALAPTLGTAAVIAGGLAAGGVGPALLLALRPVRAVGAISYSLYLWHWPLLIAAEARFGELTTAANLAVVAFSVVPAALTYRFIENPIRMSPTLTWEPARSLQLGAICTGAALLAGLAFQLTVPPTSAPLPPTLAAPTAVGSGVPVAASPAVLGASALGNSPASSDAGIPVDRVGPFVPDPLVASKDGPDTWRDGCHADQRSSAVKACQYGDPNGSFTVALAGDSHAAQWLPALQRVAESKKWRLRSYTKSSCPFIDGDVALDSRPYPSCTEWNDKLRALVTGAERPNVLVVSTSFYVMMQNGDRVTDQPQAAFADALRRTWAAMAAAGVPVIVLRDTPYHDRDIAECVSANPKNLTRCASPRDKVLAGGGGPAHEAAARSNDKVHLVDLNSAICPRERCSPVIGGVLVYRDNNHITATYAATLAPRLGAALDRVLS</sequence>
<feature type="transmembrane region" description="Helical" evidence="1">
    <location>
        <begin position="86"/>
        <end position="105"/>
    </location>
</feature>
<evidence type="ECO:0000313" key="4">
    <source>
        <dbReference type="EMBL" id="RQW96681.1"/>
    </source>
</evidence>
<keyword evidence="4" id="KW-0012">Acyltransferase</keyword>
<dbReference type="OrthoDB" id="3404679at2"/>
<gene>
    <name evidence="4" type="ORF">DLJ59_30840</name>
</gene>
<reference evidence="4 5" key="1">
    <citation type="submission" date="2018-05" db="EMBL/GenBank/DDBJ databases">
        <title>Micromonospora from Atacama Desert.</title>
        <authorList>
            <person name="Carro L."/>
            <person name="Goodfellow M."/>
            <person name="Klenk H.-P."/>
        </authorList>
    </citation>
    <scope>NUCLEOTIDE SEQUENCE [LARGE SCALE GENOMIC DNA]</scope>
    <source>
        <strain evidence="4 5">LB39</strain>
    </source>
</reference>
<feature type="transmembrane region" description="Helical" evidence="1">
    <location>
        <begin position="239"/>
        <end position="259"/>
    </location>
</feature>
<dbReference type="RefSeq" id="WP_124777118.1">
    <property type="nucleotide sequence ID" value="NZ_QGSZ01000337.1"/>
</dbReference>
<feature type="domain" description="Acyltransferase 3" evidence="2">
    <location>
        <begin position="19"/>
        <end position="348"/>
    </location>
</feature>
<keyword evidence="1" id="KW-1133">Transmembrane helix</keyword>
<dbReference type="InterPro" id="IPR043968">
    <property type="entry name" value="SGNH"/>
</dbReference>
<keyword evidence="1" id="KW-0812">Transmembrane</keyword>
<evidence type="ECO:0000259" key="3">
    <source>
        <dbReference type="Pfam" id="PF19040"/>
    </source>
</evidence>
<keyword evidence="4" id="KW-0808">Transferase</keyword>